<dbReference type="Pfam" id="PF12728">
    <property type="entry name" value="HTH_17"/>
    <property type="match status" value="1"/>
</dbReference>
<dbReference type="RefSeq" id="WP_002563028.1">
    <property type="nucleotide sequence ID" value="NZ_KB822533.1"/>
</dbReference>
<proteinExistence type="predicted"/>
<dbReference type="InterPro" id="IPR010093">
    <property type="entry name" value="SinI_DNA-bd"/>
</dbReference>
<protein>
    <submittedName>
        <fullName evidence="2">Excisionase family DNA binding domain-containing protein</fullName>
    </submittedName>
</protein>
<keyword evidence="3" id="KW-1185">Reference proteome</keyword>
<dbReference type="NCBIfam" id="TIGR01764">
    <property type="entry name" value="excise"/>
    <property type="match status" value="1"/>
</dbReference>
<accession>N2BVT7</accession>
<dbReference type="InterPro" id="IPR041657">
    <property type="entry name" value="HTH_17"/>
</dbReference>
<dbReference type="Proteomes" id="UP000012651">
    <property type="component" value="Unassembled WGS sequence"/>
</dbReference>
<feature type="domain" description="Helix-turn-helix" evidence="1">
    <location>
        <begin position="16"/>
        <end position="51"/>
    </location>
</feature>
<dbReference type="HOGENOM" id="CLU_2749041_0_0_11"/>
<reference evidence="2 3" key="1">
    <citation type="submission" date="2013-03" db="EMBL/GenBank/DDBJ databases">
        <title>The Genome Sequence of Atopobium minutum 10063974.</title>
        <authorList>
            <consortium name="The Broad Institute Genome Sequencing Platform"/>
            <person name="Earl A."/>
            <person name="Ward D."/>
            <person name="Feldgarden M."/>
            <person name="Gevers D."/>
            <person name="Lambert T."/>
            <person name="Marvaud J.-C."/>
            <person name="Courvalin P."/>
            <person name="Walker B."/>
            <person name="Young S.K."/>
            <person name="Zeng Q."/>
            <person name="Gargeya S."/>
            <person name="Fitzgerald M."/>
            <person name="Haas B."/>
            <person name="Abouelleil A."/>
            <person name="Alvarado L."/>
            <person name="Arachchi H.M."/>
            <person name="Berlin A.M."/>
            <person name="Chapman S.B."/>
            <person name="Dewar J."/>
            <person name="Goldberg J."/>
            <person name="Griggs A."/>
            <person name="Gujja S."/>
            <person name="Hansen M."/>
            <person name="Howarth C."/>
            <person name="Imamovic A."/>
            <person name="Larimer J."/>
            <person name="McCowan C."/>
            <person name="Murphy C."/>
            <person name="Neiman D."/>
            <person name="Pearson M."/>
            <person name="Priest M."/>
            <person name="Roberts A."/>
            <person name="Saif S."/>
            <person name="Shea T."/>
            <person name="Sisk P."/>
            <person name="Sykes S."/>
            <person name="Wortman J."/>
            <person name="Nusbaum C."/>
            <person name="Birren B."/>
        </authorList>
    </citation>
    <scope>NUCLEOTIDE SEQUENCE [LARGE SCALE GENOMIC DNA]</scope>
    <source>
        <strain evidence="2 3">10063974</strain>
    </source>
</reference>
<evidence type="ECO:0000313" key="2">
    <source>
        <dbReference type="EMBL" id="EMZ42695.1"/>
    </source>
</evidence>
<dbReference type="GO" id="GO:0003677">
    <property type="term" value="F:DNA binding"/>
    <property type="evidence" value="ECO:0007669"/>
    <property type="project" value="InterPro"/>
</dbReference>
<sequence>MERYNTDDKAPMFANTSDFAAMLGLSRGYVMRLCRDGAIPAVKFGKTWRIDTNAALKVMGFSANGKNIVG</sequence>
<gene>
    <name evidence="2" type="ORF">HMPREF1091_00253</name>
</gene>
<dbReference type="EMBL" id="AGXC01000001">
    <property type="protein sequence ID" value="EMZ42695.1"/>
    <property type="molecule type" value="Genomic_DNA"/>
</dbReference>
<organism evidence="2 3">
    <name type="scientific">Atopobium minutum 10063974</name>
    <dbReference type="NCBI Taxonomy" id="997872"/>
    <lineage>
        <taxon>Bacteria</taxon>
        <taxon>Bacillati</taxon>
        <taxon>Actinomycetota</taxon>
        <taxon>Coriobacteriia</taxon>
        <taxon>Coriobacteriales</taxon>
        <taxon>Atopobiaceae</taxon>
        <taxon>Atopobium</taxon>
    </lineage>
</organism>
<dbReference type="OrthoDB" id="1853825at2"/>
<evidence type="ECO:0000313" key="3">
    <source>
        <dbReference type="Proteomes" id="UP000012651"/>
    </source>
</evidence>
<dbReference type="AlphaFoldDB" id="N2BVT7"/>
<comment type="caution">
    <text evidence="2">The sequence shown here is derived from an EMBL/GenBank/DDBJ whole genome shotgun (WGS) entry which is preliminary data.</text>
</comment>
<name>N2BVT7_9ACTN</name>
<evidence type="ECO:0000259" key="1">
    <source>
        <dbReference type="Pfam" id="PF12728"/>
    </source>
</evidence>
<dbReference type="PATRIC" id="fig|997872.3.peg.244"/>